<evidence type="ECO:0000259" key="2">
    <source>
        <dbReference type="Pfam" id="PF06890"/>
    </source>
</evidence>
<feature type="region of interest" description="Disordered" evidence="1">
    <location>
        <begin position="158"/>
        <end position="179"/>
    </location>
</feature>
<organism evidence="3 4">
    <name type="scientific">Azospirillum argentinense</name>
    <dbReference type="NCBI Taxonomy" id="2970906"/>
    <lineage>
        <taxon>Bacteria</taxon>
        <taxon>Pseudomonadati</taxon>
        <taxon>Pseudomonadota</taxon>
        <taxon>Alphaproteobacteria</taxon>
        <taxon>Rhodospirillales</taxon>
        <taxon>Azospirillaceae</taxon>
        <taxon>Azospirillum</taxon>
    </lineage>
</organism>
<feature type="domain" description="Bacteriophage Mu Gp45 N-terminal" evidence="2">
    <location>
        <begin position="23"/>
        <end position="89"/>
    </location>
</feature>
<reference evidence="3 4" key="1">
    <citation type="submission" date="2018-01" db="EMBL/GenBank/DDBJ databases">
        <title>Whole genome sequence of Azospirillum brasilense REC3 isolated from strawberry roots.</title>
        <authorList>
            <person name="Fontana C.A."/>
            <person name="Salazar S.M."/>
            <person name="Bassi D."/>
            <person name="Puglisi E."/>
            <person name="Lovaisa N.C."/>
            <person name="Toffoli L.M."/>
            <person name="Pedraza R."/>
            <person name="Cocconcelli P.S."/>
        </authorList>
    </citation>
    <scope>NUCLEOTIDE SEQUENCE [LARGE SCALE GENOMIC DNA]</scope>
    <source>
        <strain evidence="3 4">REC3</strain>
        <plasmid evidence="3">p47unnamed</plasmid>
    </source>
</reference>
<feature type="compositionally biased region" description="Polar residues" evidence="1">
    <location>
        <begin position="168"/>
        <end position="179"/>
    </location>
</feature>
<dbReference type="EMBL" id="POWG01000068">
    <property type="protein sequence ID" value="PNQ94965.1"/>
    <property type="molecule type" value="Genomic_DNA"/>
</dbReference>
<geneLocation type="plasmid" evidence="3">
    <name>p47unnamed</name>
</geneLocation>
<comment type="caution">
    <text evidence="3">The sequence shown here is derived from an EMBL/GenBank/DDBJ whole genome shotgun (WGS) entry which is preliminary data.</text>
</comment>
<name>A0A2K1FR03_9PROT</name>
<dbReference type="InterPro" id="IPR053861">
    <property type="entry name" value="Phage_Mu_Gp45_N"/>
</dbReference>
<proteinExistence type="predicted"/>
<dbReference type="Proteomes" id="UP000236268">
    <property type="component" value="Unassembled WGS sequence"/>
</dbReference>
<accession>A0A2K1FR03</accession>
<dbReference type="Pfam" id="PF06890">
    <property type="entry name" value="Phage_Mu_Gp45"/>
    <property type="match status" value="1"/>
</dbReference>
<dbReference type="Pfam" id="PF18946">
    <property type="entry name" value="Apex"/>
    <property type="match status" value="1"/>
</dbReference>
<evidence type="ECO:0000313" key="4">
    <source>
        <dbReference type="Proteomes" id="UP000236268"/>
    </source>
</evidence>
<dbReference type="InterPro" id="IPR044033">
    <property type="entry name" value="GpV-like_apex"/>
</dbReference>
<protein>
    <submittedName>
        <fullName evidence="3">Baseplate assembly protein</fullName>
    </submittedName>
</protein>
<keyword evidence="3" id="KW-0614">Plasmid</keyword>
<evidence type="ECO:0000313" key="3">
    <source>
        <dbReference type="EMBL" id="PNQ94965.1"/>
    </source>
</evidence>
<sequence length="179" mass="18744">MDHRGLAKLLAPIKRGLQMVVARALVTAVGQGRAQTVQVALLAGEAKDGVEHAEPYGFTAHPHAGATAVVVFVGGDRSHGIAAVVSDPRYRPADLTPGEVCVYTDQGDEIRIKRGGELVIKAAMKVRIETPLLEVTGEVRDRCDAGGRTMAEMRATYDGHTHGGVQPGSGSTAAPNQGM</sequence>
<evidence type="ECO:0000256" key="1">
    <source>
        <dbReference type="SAM" id="MobiDB-lite"/>
    </source>
</evidence>
<dbReference type="NCBIfam" id="TIGR01644">
    <property type="entry name" value="phage_P2_V"/>
    <property type="match status" value="1"/>
</dbReference>
<gene>
    <name evidence="3" type="ORF">C1S70_31405</name>
</gene>
<dbReference type="InterPro" id="IPR013046">
    <property type="entry name" value="GpV/Gp45"/>
</dbReference>
<dbReference type="AlphaFoldDB" id="A0A2K1FR03"/>